<dbReference type="Pfam" id="PF00067">
    <property type="entry name" value="p450"/>
    <property type="match status" value="2"/>
</dbReference>
<dbReference type="EMBL" id="KZ825060">
    <property type="protein sequence ID" value="RAH58518.1"/>
    <property type="molecule type" value="Genomic_DNA"/>
</dbReference>
<keyword evidence="6" id="KW-0408">Iron</keyword>
<dbReference type="GO" id="GO:0019748">
    <property type="term" value="P:secondary metabolic process"/>
    <property type="evidence" value="ECO:0007669"/>
    <property type="project" value="UniProtKB-ARBA"/>
</dbReference>
<sequence>MLGHTTMPVPVLDTALNPKKHFELTSTRVKWEFFFNAQRLLRDWFTTHPSTPVPLHTDVGEMTMLPPSMANEIRNKEHLSFSQWAMKAFHGNLPGFDGFREIGQDSGIVQAVIANDLAKYLNKVTEPLADETSVAVRELLTDNEEWHTIRLSGIMVALICHIASRVFLGEKLCRNEEWLRITQSYTIDGFLAMTELRMWPAAIYPILRTQVSKSRKVKQPILEERRQLKEGLILSVGAIHTTSDLTCQTMTHLVQNPEIWEPLRKGIVDTLQQHGWKKTALYNMKLLDSVIRESRILKPVTKVSMRRMVLQEVKLSDGTVIPKNGMLASQAQPVTTAPENLASGHGKHACPGRFFAANEVKIVFIFLLLRYDWKLLEGMVPRILSGEFGMELDPTLKLEVRRRREEMEI</sequence>
<dbReference type="CDD" id="cd11041">
    <property type="entry name" value="CYP503A1-like"/>
    <property type="match status" value="1"/>
</dbReference>
<comment type="cofactor">
    <cofactor evidence="1">
        <name>heme</name>
        <dbReference type="ChEBI" id="CHEBI:30413"/>
    </cofactor>
</comment>
<dbReference type="Gene3D" id="1.10.630.10">
    <property type="entry name" value="Cytochrome P450"/>
    <property type="match status" value="1"/>
</dbReference>
<keyword evidence="5" id="KW-0560">Oxidoreductase</keyword>
<evidence type="ECO:0000313" key="8">
    <source>
        <dbReference type="EMBL" id="RAH58518.1"/>
    </source>
</evidence>
<keyword evidence="4" id="KW-0479">Metal-binding</keyword>
<comment type="similarity">
    <text evidence="2">Belongs to the cytochrome P450 family.</text>
</comment>
<evidence type="ECO:0000313" key="9">
    <source>
        <dbReference type="Proteomes" id="UP000249526"/>
    </source>
</evidence>
<evidence type="ECO:0000256" key="1">
    <source>
        <dbReference type="ARBA" id="ARBA00001971"/>
    </source>
</evidence>
<dbReference type="InterPro" id="IPR001128">
    <property type="entry name" value="Cyt_P450"/>
</dbReference>
<evidence type="ECO:0000256" key="2">
    <source>
        <dbReference type="ARBA" id="ARBA00010617"/>
    </source>
</evidence>
<evidence type="ECO:0000256" key="4">
    <source>
        <dbReference type="ARBA" id="ARBA00022723"/>
    </source>
</evidence>
<organism evidence="8 9">
    <name type="scientific">Aspergillus piperis CBS 112811</name>
    <dbReference type="NCBI Taxonomy" id="1448313"/>
    <lineage>
        <taxon>Eukaryota</taxon>
        <taxon>Fungi</taxon>
        <taxon>Dikarya</taxon>
        <taxon>Ascomycota</taxon>
        <taxon>Pezizomycotina</taxon>
        <taxon>Eurotiomycetes</taxon>
        <taxon>Eurotiomycetidae</taxon>
        <taxon>Eurotiales</taxon>
        <taxon>Aspergillaceae</taxon>
        <taxon>Aspergillus</taxon>
        <taxon>Aspergillus subgen. Circumdati</taxon>
    </lineage>
</organism>
<dbReference type="PANTHER" id="PTHR46206">
    <property type="entry name" value="CYTOCHROME P450"/>
    <property type="match status" value="1"/>
</dbReference>
<protein>
    <submittedName>
        <fullName evidence="8">Cytochrome P450 monooxygenase</fullName>
    </submittedName>
</protein>
<dbReference type="AlphaFoldDB" id="A0A8G1R3E3"/>
<dbReference type="GO" id="GO:0020037">
    <property type="term" value="F:heme binding"/>
    <property type="evidence" value="ECO:0007669"/>
    <property type="project" value="InterPro"/>
</dbReference>
<dbReference type="RefSeq" id="XP_025516440.1">
    <property type="nucleotide sequence ID" value="XM_025662238.1"/>
</dbReference>
<dbReference type="InterPro" id="IPR036396">
    <property type="entry name" value="Cyt_P450_sf"/>
</dbReference>
<dbReference type="GO" id="GO:0004497">
    <property type="term" value="F:monooxygenase activity"/>
    <property type="evidence" value="ECO:0007669"/>
    <property type="project" value="UniProtKB-KW"/>
</dbReference>
<keyword evidence="7 8" id="KW-0503">Monooxygenase</keyword>
<dbReference type="Proteomes" id="UP000249526">
    <property type="component" value="Unassembled WGS sequence"/>
</dbReference>
<keyword evidence="3" id="KW-0349">Heme</keyword>
<keyword evidence="9" id="KW-1185">Reference proteome</keyword>
<dbReference type="SUPFAM" id="SSF48264">
    <property type="entry name" value="Cytochrome P450"/>
    <property type="match status" value="1"/>
</dbReference>
<evidence type="ECO:0000256" key="6">
    <source>
        <dbReference type="ARBA" id="ARBA00023004"/>
    </source>
</evidence>
<name>A0A8G1R3E3_9EURO</name>
<dbReference type="GO" id="GO:0016705">
    <property type="term" value="F:oxidoreductase activity, acting on paired donors, with incorporation or reduction of molecular oxygen"/>
    <property type="evidence" value="ECO:0007669"/>
    <property type="project" value="InterPro"/>
</dbReference>
<dbReference type="GeneID" id="37165640"/>
<evidence type="ECO:0000256" key="5">
    <source>
        <dbReference type="ARBA" id="ARBA00023002"/>
    </source>
</evidence>
<evidence type="ECO:0000256" key="3">
    <source>
        <dbReference type="ARBA" id="ARBA00022617"/>
    </source>
</evidence>
<gene>
    <name evidence="8" type="ORF">BO85DRAFT_468187</name>
</gene>
<reference evidence="8 9" key="1">
    <citation type="submission" date="2018-02" db="EMBL/GenBank/DDBJ databases">
        <title>The genomes of Aspergillus section Nigri reveals drivers in fungal speciation.</title>
        <authorList>
            <consortium name="DOE Joint Genome Institute"/>
            <person name="Vesth T.C."/>
            <person name="Nybo J."/>
            <person name="Theobald S."/>
            <person name="Brandl J."/>
            <person name="Frisvad J.C."/>
            <person name="Nielsen K.F."/>
            <person name="Lyhne E.K."/>
            <person name="Kogle M.E."/>
            <person name="Kuo A."/>
            <person name="Riley R."/>
            <person name="Clum A."/>
            <person name="Nolan M."/>
            <person name="Lipzen A."/>
            <person name="Salamov A."/>
            <person name="Henrissat B."/>
            <person name="Wiebenga A."/>
            <person name="De vries R.P."/>
            <person name="Grigoriev I.V."/>
            <person name="Mortensen U.H."/>
            <person name="Andersen M.R."/>
            <person name="Baker S.E."/>
        </authorList>
    </citation>
    <scope>NUCLEOTIDE SEQUENCE [LARGE SCALE GENOMIC DNA]</scope>
    <source>
        <strain evidence="8 9">CBS 112811</strain>
    </source>
</reference>
<accession>A0A8G1R3E3</accession>
<evidence type="ECO:0000256" key="7">
    <source>
        <dbReference type="ARBA" id="ARBA00023033"/>
    </source>
</evidence>
<dbReference type="PANTHER" id="PTHR46206:SF2">
    <property type="entry name" value="CYTOCHROME P450 MONOOXYGENASE AUSG-RELATED"/>
    <property type="match status" value="1"/>
</dbReference>
<proteinExistence type="inferred from homology"/>
<dbReference type="GO" id="GO:0005506">
    <property type="term" value="F:iron ion binding"/>
    <property type="evidence" value="ECO:0007669"/>
    <property type="project" value="InterPro"/>
</dbReference>